<evidence type="ECO:0000256" key="1">
    <source>
        <dbReference type="ARBA" id="ARBA00005254"/>
    </source>
</evidence>
<dbReference type="GO" id="GO:0006635">
    <property type="term" value="P:fatty acid beta-oxidation"/>
    <property type="evidence" value="ECO:0007669"/>
    <property type="project" value="TreeGrafter"/>
</dbReference>
<dbReference type="Proteomes" id="UP000199550">
    <property type="component" value="Unassembled WGS sequence"/>
</dbReference>
<organism evidence="3 4">
    <name type="scientific">Loktanella salsilacus</name>
    <dbReference type="NCBI Taxonomy" id="195913"/>
    <lineage>
        <taxon>Bacteria</taxon>
        <taxon>Pseudomonadati</taxon>
        <taxon>Pseudomonadota</taxon>
        <taxon>Alphaproteobacteria</taxon>
        <taxon>Rhodobacterales</taxon>
        <taxon>Roseobacteraceae</taxon>
        <taxon>Loktanella</taxon>
    </lineage>
</organism>
<protein>
    <submittedName>
        <fullName evidence="3">Enoyl-CoA hydratase/carnithine racemase</fullName>
    </submittedName>
</protein>
<accession>A0A1I4DB97</accession>
<dbReference type="PANTHER" id="PTHR11941">
    <property type="entry name" value="ENOYL-COA HYDRATASE-RELATED"/>
    <property type="match status" value="1"/>
</dbReference>
<dbReference type="InterPro" id="IPR018376">
    <property type="entry name" value="Enoyl-CoA_hyd/isom_CS"/>
</dbReference>
<dbReference type="EMBL" id="FOTF01000004">
    <property type="protein sequence ID" value="SFK91074.1"/>
    <property type="molecule type" value="Genomic_DNA"/>
</dbReference>
<comment type="similarity">
    <text evidence="1 2">Belongs to the enoyl-CoA hydratase/isomerase family.</text>
</comment>
<dbReference type="Pfam" id="PF00378">
    <property type="entry name" value="ECH_1"/>
    <property type="match status" value="1"/>
</dbReference>
<name>A0A1I4DB97_9RHOB</name>
<dbReference type="Gene3D" id="3.90.226.10">
    <property type="entry name" value="2-enoyl-CoA Hydratase, Chain A, domain 1"/>
    <property type="match status" value="1"/>
</dbReference>
<keyword evidence="4" id="KW-1185">Reference proteome</keyword>
<evidence type="ECO:0000256" key="2">
    <source>
        <dbReference type="RuleBase" id="RU003707"/>
    </source>
</evidence>
<evidence type="ECO:0000313" key="3">
    <source>
        <dbReference type="EMBL" id="SFK91074.1"/>
    </source>
</evidence>
<dbReference type="SUPFAM" id="SSF52096">
    <property type="entry name" value="ClpP/crotonase"/>
    <property type="match status" value="1"/>
</dbReference>
<dbReference type="AlphaFoldDB" id="A0A1I4DB97"/>
<dbReference type="PANTHER" id="PTHR11941:SF54">
    <property type="entry name" value="ENOYL-COA HYDRATASE, MITOCHONDRIAL"/>
    <property type="match status" value="1"/>
</dbReference>
<dbReference type="InterPro" id="IPR029045">
    <property type="entry name" value="ClpP/crotonase-like_dom_sf"/>
</dbReference>
<evidence type="ECO:0000313" key="4">
    <source>
        <dbReference type="Proteomes" id="UP000199550"/>
    </source>
</evidence>
<dbReference type="PROSITE" id="PS00166">
    <property type="entry name" value="ENOYL_COA_HYDRATASE"/>
    <property type="match status" value="1"/>
</dbReference>
<dbReference type="STRING" id="195913.SAMN04488004_10443"/>
<dbReference type="InterPro" id="IPR001753">
    <property type="entry name" value="Enoyl-CoA_hydra/iso"/>
</dbReference>
<gene>
    <name evidence="3" type="ORF">SAMN04488004_10443</name>
</gene>
<dbReference type="GO" id="GO:0003824">
    <property type="term" value="F:catalytic activity"/>
    <property type="evidence" value="ECO:0007669"/>
    <property type="project" value="InterPro"/>
</dbReference>
<dbReference type="RefSeq" id="WP_090186114.1">
    <property type="nucleotide sequence ID" value="NZ_FOTF01000004.1"/>
</dbReference>
<dbReference type="CDD" id="cd06558">
    <property type="entry name" value="crotonase-like"/>
    <property type="match status" value="1"/>
</dbReference>
<reference evidence="3 4" key="1">
    <citation type="submission" date="2016-10" db="EMBL/GenBank/DDBJ databases">
        <authorList>
            <person name="de Groot N.N."/>
        </authorList>
    </citation>
    <scope>NUCLEOTIDE SEQUENCE [LARGE SCALE GENOMIC DNA]</scope>
    <source>
        <strain evidence="3 4">DSM 16199</strain>
    </source>
</reference>
<sequence length="199" mass="20150">MIKTDRDGDLAIITLDRPDKANALTADMLRDLIVAVRAARSAKAMILTGTGRVFSAGADLADVAELKTSPLWEELSAAIAALPGLTIAALNGTLAGGACGMALACDLRVAAPGAKVFYPVMKLGVLPQPGDPARLIALAGLSRAKLILLAGAKLTAQDALACGLLDQIADDPVAAATALCSDALAADLTHVSAIKAMLQ</sequence>
<proteinExistence type="inferred from homology"/>
<dbReference type="OrthoDB" id="7848551at2"/>